<dbReference type="Proteomes" id="UP000029033">
    <property type="component" value="Unassembled WGS sequence"/>
</dbReference>
<dbReference type="Pfam" id="PF02452">
    <property type="entry name" value="PemK_toxin"/>
    <property type="match status" value="1"/>
</dbReference>
<dbReference type="EMBL" id="JGZO01000029">
    <property type="protein sequence ID" value="KFI90736.1"/>
    <property type="molecule type" value="Genomic_DNA"/>
</dbReference>
<protein>
    <submittedName>
        <fullName evidence="3">Toxin MazF</fullName>
    </submittedName>
</protein>
<reference evidence="3 4" key="1">
    <citation type="submission" date="2014-03" db="EMBL/GenBank/DDBJ databases">
        <title>Genomics of Bifidobacteria.</title>
        <authorList>
            <person name="Ventura M."/>
            <person name="Milani C."/>
            <person name="Lugli G.A."/>
        </authorList>
    </citation>
    <scope>NUCLEOTIDE SEQUENCE [LARGE SCALE GENOMIC DNA]</scope>
    <source>
        <strain evidence="3 4">LMG 21589</strain>
    </source>
</reference>
<dbReference type="eggNOG" id="COG2337">
    <property type="taxonomic scope" value="Bacteria"/>
</dbReference>
<evidence type="ECO:0000313" key="4">
    <source>
        <dbReference type="Proteomes" id="UP000029033"/>
    </source>
</evidence>
<organism evidence="3 4">
    <name type="scientific">Bifidobacterium scardovii</name>
    <dbReference type="NCBI Taxonomy" id="158787"/>
    <lineage>
        <taxon>Bacteria</taxon>
        <taxon>Bacillati</taxon>
        <taxon>Actinomycetota</taxon>
        <taxon>Actinomycetes</taxon>
        <taxon>Bifidobacteriales</taxon>
        <taxon>Bifidobacteriaceae</taxon>
        <taxon>Bifidobacterium</taxon>
    </lineage>
</organism>
<comment type="caution">
    <text evidence="3">The sequence shown here is derived from an EMBL/GenBank/DDBJ whole genome shotgun (WGS) entry which is preliminary data.</text>
</comment>
<keyword evidence="4" id="KW-1185">Reference proteome</keyword>
<dbReference type="GeneID" id="85166932"/>
<dbReference type="GO" id="GO:0004521">
    <property type="term" value="F:RNA endonuclease activity"/>
    <property type="evidence" value="ECO:0007669"/>
    <property type="project" value="TreeGrafter"/>
</dbReference>
<sequence>MYFNQGDIVRVDFDPTLGHEPQKIRPALVVSNDLFNRSTSMTIVCPITSQDNGFHLHDRLPDRCQTSGWIVIEQARAMDLNIRNARFIERLGEPELTRVLDCLRTFF</sequence>
<keyword evidence="2" id="KW-1277">Toxin-antitoxin system</keyword>
<name>A0A087D5D6_9BIFI</name>
<proteinExistence type="inferred from homology"/>
<dbReference type="PANTHER" id="PTHR33988">
    <property type="entry name" value="ENDORIBONUCLEASE MAZF-RELATED"/>
    <property type="match status" value="1"/>
</dbReference>
<accession>A0A087D5D6</accession>
<dbReference type="SUPFAM" id="SSF50118">
    <property type="entry name" value="Cell growth inhibitor/plasmid maintenance toxic component"/>
    <property type="match status" value="1"/>
</dbReference>
<dbReference type="PANTHER" id="PTHR33988:SF3">
    <property type="entry name" value="ENDORIBONUCLEASE TOXIN CHPB-RELATED"/>
    <property type="match status" value="1"/>
</dbReference>
<comment type="similarity">
    <text evidence="1">Belongs to the PemK/MazF family.</text>
</comment>
<evidence type="ECO:0000313" key="3">
    <source>
        <dbReference type="EMBL" id="KFI90736.1"/>
    </source>
</evidence>
<dbReference type="GO" id="GO:0003677">
    <property type="term" value="F:DNA binding"/>
    <property type="evidence" value="ECO:0007669"/>
    <property type="project" value="InterPro"/>
</dbReference>
<dbReference type="GO" id="GO:0006402">
    <property type="term" value="P:mRNA catabolic process"/>
    <property type="evidence" value="ECO:0007669"/>
    <property type="project" value="TreeGrafter"/>
</dbReference>
<gene>
    <name evidence="3" type="ORF">BSCA_1589</name>
</gene>
<dbReference type="InterPro" id="IPR003477">
    <property type="entry name" value="PemK-like"/>
</dbReference>
<dbReference type="RefSeq" id="WP_051923277.1">
    <property type="nucleotide sequence ID" value="NZ_CAUPKV010000042.1"/>
</dbReference>
<dbReference type="InterPro" id="IPR011067">
    <property type="entry name" value="Plasmid_toxin/cell-grow_inhib"/>
</dbReference>
<dbReference type="Gene3D" id="2.30.30.110">
    <property type="match status" value="1"/>
</dbReference>
<dbReference type="AlphaFoldDB" id="A0A087D5D6"/>
<dbReference type="GO" id="GO:0016075">
    <property type="term" value="P:rRNA catabolic process"/>
    <property type="evidence" value="ECO:0007669"/>
    <property type="project" value="TreeGrafter"/>
</dbReference>
<dbReference type="STRING" id="158787.BSCA_1589"/>
<evidence type="ECO:0000256" key="1">
    <source>
        <dbReference type="ARBA" id="ARBA00007521"/>
    </source>
</evidence>
<evidence type="ECO:0000256" key="2">
    <source>
        <dbReference type="ARBA" id="ARBA00022649"/>
    </source>
</evidence>